<dbReference type="OrthoDB" id="2351154at2759"/>
<evidence type="ECO:0000313" key="2">
    <source>
        <dbReference type="EMBL" id="CAG8678391.1"/>
    </source>
</evidence>
<proteinExistence type="predicted"/>
<gene>
    <name evidence="2" type="ORF">ALEPTO_LOCUS10787</name>
</gene>
<feature type="compositionally biased region" description="Acidic residues" evidence="1">
    <location>
        <begin position="355"/>
        <end position="365"/>
    </location>
</feature>
<feature type="compositionally biased region" description="Basic and acidic residues" evidence="1">
    <location>
        <begin position="366"/>
        <end position="385"/>
    </location>
</feature>
<sequence>MASTLPILCLEEIFENLRDDLASLFSCVKLNRHWCKIAIKYLWCNPFRETTNGNILYSIKLMGLDDKKPLFPYFDYIREINYPILLSITNDYWNSKMILELIINRNNTRIIRLNIDQYKQCQHDDNDFQYLEINWMKFFDLPAASNSLSQLYSLTICNQNANEILEAIDNRFCPNLISELKIMIYPNRGDWDFDPRILEQVAMDINRLNSWIELRRFTVQFGNEIEEDALFGSDNFLLKLANCLPPVIMDSLCLAGPFAFSSENLETFFNITKTSFIKISLPRSTLIWDSVLEAFAKNTKGVLKELDIPLASKISMDALSKAKLAIPYINAPVLKEDPSWITNIFSDEENDFDDYDFDYGEEQFDDENRGSWSDDNKDDFFGAWK</sequence>
<evidence type="ECO:0000313" key="3">
    <source>
        <dbReference type="Proteomes" id="UP000789508"/>
    </source>
</evidence>
<protein>
    <submittedName>
        <fullName evidence="2">7784_t:CDS:1</fullName>
    </submittedName>
</protein>
<keyword evidence="3" id="KW-1185">Reference proteome</keyword>
<feature type="region of interest" description="Disordered" evidence="1">
    <location>
        <begin position="355"/>
        <end position="385"/>
    </location>
</feature>
<name>A0A9N9EL30_9GLOM</name>
<comment type="caution">
    <text evidence="2">The sequence shown here is derived from an EMBL/GenBank/DDBJ whole genome shotgun (WGS) entry which is preliminary data.</text>
</comment>
<dbReference type="EMBL" id="CAJVPS010013659">
    <property type="protein sequence ID" value="CAG8678391.1"/>
    <property type="molecule type" value="Genomic_DNA"/>
</dbReference>
<reference evidence="2" key="1">
    <citation type="submission" date="2021-06" db="EMBL/GenBank/DDBJ databases">
        <authorList>
            <person name="Kallberg Y."/>
            <person name="Tangrot J."/>
            <person name="Rosling A."/>
        </authorList>
    </citation>
    <scope>NUCLEOTIDE SEQUENCE</scope>
    <source>
        <strain evidence="2">FL130A</strain>
    </source>
</reference>
<organism evidence="2 3">
    <name type="scientific">Ambispora leptoticha</name>
    <dbReference type="NCBI Taxonomy" id="144679"/>
    <lineage>
        <taxon>Eukaryota</taxon>
        <taxon>Fungi</taxon>
        <taxon>Fungi incertae sedis</taxon>
        <taxon>Mucoromycota</taxon>
        <taxon>Glomeromycotina</taxon>
        <taxon>Glomeromycetes</taxon>
        <taxon>Archaeosporales</taxon>
        <taxon>Ambisporaceae</taxon>
        <taxon>Ambispora</taxon>
    </lineage>
</organism>
<accession>A0A9N9EL30</accession>
<dbReference type="AlphaFoldDB" id="A0A9N9EL30"/>
<dbReference type="Proteomes" id="UP000789508">
    <property type="component" value="Unassembled WGS sequence"/>
</dbReference>
<evidence type="ECO:0000256" key="1">
    <source>
        <dbReference type="SAM" id="MobiDB-lite"/>
    </source>
</evidence>